<dbReference type="AlphaFoldDB" id="A0A250XJ41"/>
<gene>
    <name evidence="2" type="ORF">CEUSTIGMA_g10479.t1</name>
</gene>
<organism evidence="2 3">
    <name type="scientific">Chlamydomonas eustigma</name>
    <dbReference type="NCBI Taxonomy" id="1157962"/>
    <lineage>
        <taxon>Eukaryota</taxon>
        <taxon>Viridiplantae</taxon>
        <taxon>Chlorophyta</taxon>
        <taxon>core chlorophytes</taxon>
        <taxon>Chlorophyceae</taxon>
        <taxon>CS clade</taxon>
        <taxon>Chlamydomonadales</taxon>
        <taxon>Chlamydomonadaceae</taxon>
        <taxon>Chlamydomonas</taxon>
    </lineage>
</organism>
<evidence type="ECO:0000256" key="1">
    <source>
        <dbReference type="SAM" id="MobiDB-lite"/>
    </source>
</evidence>
<evidence type="ECO:0000313" key="3">
    <source>
        <dbReference type="Proteomes" id="UP000232323"/>
    </source>
</evidence>
<sequence>MLSSQQKKLSDLLLVTQLSISNVSTTRQRRFSADAEGEISQLPESTRVEPTDGDKAVKAEGGIEECFEDQAAAIQPQQEDKHQVAAMMPDCDVEDQAAAIQPQQEDKHQVAAMMPDCDTKHHQIVCEEGIRVAQSCGVQDLRRGLNAKCYSFVPDGVGTSALNALHSIRALSRLQQLFGMWPHRSLLPSLHDWTGLNHQLKVQDRSSVKDCLVPEPMLTADVHAQRETVKPLNRHFGEYLLEPQPGIPLSVKDLSGPLEFTKQRQHLDVPSVDVPSVGLENSLKLVSGTGHGVKKDDPLHCRDDVLGKSQSFLGIYKRGFVFNYSQSTMQQANLRGMIGAKRHDSISNVGTDTLIFIHNFDSGLVHGAYQRTSDILALRSGQWKVGSGSFEWAVST</sequence>
<accession>A0A250XJ41</accession>
<dbReference type="Proteomes" id="UP000232323">
    <property type="component" value="Unassembled WGS sequence"/>
</dbReference>
<proteinExistence type="predicted"/>
<feature type="region of interest" description="Disordered" evidence="1">
    <location>
        <begin position="25"/>
        <end position="53"/>
    </location>
</feature>
<keyword evidence="3" id="KW-1185">Reference proteome</keyword>
<dbReference type="EMBL" id="BEGY01000091">
    <property type="protein sequence ID" value="GAX83053.1"/>
    <property type="molecule type" value="Genomic_DNA"/>
</dbReference>
<comment type="caution">
    <text evidence="2">The sequence shown here is derived from an EMBL/GenBank/DDBJ whole genome shotgun (WGS) entry which is preliminary data.</text>
</comment>
<protein>
    <submittedName>
        <fullName evidence="2">Uncharacterized protein</fullName>
    </submittedName>
</protein>
<reference evidence="2 3" key="1">
    <citation type="submission" date="2017-08" db="EMBL/GenBank/DDBJ databases">
        <title>Acidophilic green algal genome provides insights into adaptation to an acidic environment.</title>
        <authorList>
            <person name="Hirooka S."/>
            <person name="Hirose Y."/>
            <person name="Kanesaki Y."/>
            <person name="Higuchi S."/>
            <person name="Fujiwara T."/>
            <person name="Onuma R."/>
            <person name="Era A."/>
            <person name="Ohbayashi R."/>
            <person name="Uzuka A."/>
            <person name="Nozaki H."/>
            <person name="Yoshikawa H."/>
            <person name="Miyagishima S.Y."/>
        </authorList>
    </citation>
    <scope>NUCLEOTIDE SEQUENCE [LARGE SCALE GENOMIC DNA]</scope>
    <source>
        <strain evidence="2 3">NIES-2499</strain>
    </source>
</reference>
<evidence type="ECO:0000313" key="2">
    <source>
        <dbReference type="EMBL" id="GAX83053.1"/>
    </source>
</evidence>
<name>A0A250XJ41_9CHLO</name>